<feature type="compositionally biased region" description="Basic and acidic residues" evidence="2">
    <location>
        <begin position="1"/>
        <end position="11"/>
    </location>
</feature>
<feature type="region of interest" description="Disordered" evidence="2">
    <location>
        <begin position="299"/>
        <end position="322"/>
    </location>
</feature>
<feature type="domain" description="UspA" evidence="3">
    <location>
        <begin position="30"/>
        <end position="161"/>
    </location>
</feature>
<dbReference type="PRINTS" id="PR01438">
    <property type="entry name" value="UNVRSLSTRESS"/>
</dbReference>
<dbReference type="EMBL" id="JACHVQ010000002">
    <property type="protein sequence ID" value="MBB2892738.1"/>
    <property type="molecule type" value="Genomic_DNA"/>
</dbReference>
<evidence type="ECO:0000256" key="2">
    <source>
        <dbReference type="SAM" id="MobiDB-lite"/>
    </source>
</evidence>
<feature type="compositionally biased region" description="Polar residues" evidence="2">
    <location>
        <begin position="12"/>
        <end position="26"/>
    </location>
</feature>
<dbReference type="Proteomes" id="UP000559182">
    <property type="component" value="Unassembled WGS sequence"/>
</dbReference>
<comment type="similarity">
    <text evidence="1">Belongs to the universal stress protein A family.</text>
</comment>
<protein>
    <submittedName>
        <fullName evidence="4">Nucleotide-binding universal stress UspA family protein</fullName>
    </submittedName>
</protein>
<reference evidence="4 5" key="1">
    <citation type="submission" date="2020-08" db="EMBL/GenBank/DDBJ databases">
        <title>Sequencing the genomes of 1000 actinobacteria strains.</title>
        <authorList>
            <person name="Klenk H.-P."/>
        </authorList>
    </citation>
    <scope>NUCLEOTIDE SEQUENCE [LARGE SCALE GENOMIC DNA]</scope>
    <source>
        <strain evidence="4 5">DSM 105369</strain>
    </source>
</reference>
<dbReference type="InterPro" id="IPR014729">
    <property type="entry name" value="Rossmann-like_a/b/a_fold"/>
</dbReference>
<name>A0A839N4S3_9MICO</name>
<sequence>MSRLEKPDSDHPSSTAPTARTSHQASIPSRAVVVGIDRSAHSTAALEWAVAEAMCRSLPLHLVHAVGPPPRPDPSDSGGYDESPAGCVTDALRALHDSCAGLPVTWSQPHGAALPVLVRASRVATLVVVGTRGRGALRQVVTGSTAVELIADAHCPVVVVRTRLSDPGDGQAPVIVGLGARESDADALRAAFREAEAHQRPVLAVHATDYGFLERARIERLVSTEQRRHPTVTAKVLVKRGVPADLLVARSARASLLVLGSHGRHEAAGVVLGSVSQAVLRRAECPVLVAREGTLRPFGTVPDLAQTGTTPRDPGTGPTNSP</sequence>
<dbReference type="AlphaFoldDB" id="A0A839N4S3"/>
<evidence type="ECO:0000259" key="3">
    <source>
        <dbReference type="Pfam" id="PF00582"/>
    </source>
</evidence>
<feature type="compositionally biased region" description="Low complexity" evidence="2">
    <location>
        <begin position="307"/>
        <end position="322"/>
    </location>
</feature>
<gene>
    <name evidence="4" type="ORF">FHU39_002756</name>
</gene>
<dbReference type="PANTHER" id="PTHR46268">
    <property type="entry name" value="STRESS RESPONSE PROTEIN NHAX"/>
    <property type="match status" value="1"/>
</dbReference>
<dbReference type="Gene3D" id="3.40.50.620">
    <property type="entry name" value="HUPs"/>
    <property type="match status" value="2"/>
</dbReference>
<keyword evidence="5" id="KW-1185">Reference proteome</keyword>
<dbReference type="RefSeq" id="WP_183321145.1">
    <property type="nucleotide sequence ID" value="NZ_JACHVQ010000002.1"/>
</dbReference>
<proteinExistence type="inferred from homology"/>
<organism evidence="4 5">
    <name type="scientific">Flexivirga oryzae</name>
    <dbReference type="NCBI Taxonomy" id="1794944"/>
    <lineage>
        <taxon>Bacteria</taxon>
        <taxon>Bacillati</taxon>
        <taxon>Actinomycetota</taxon>
        <taxon>Actinomycetes</taxon>
        <taxon>Micrococcales</taxon>
        <taxon>Dermacoccaceae</taxon>
        <taxon>Flexivirga</taxon>
    </lineage>
</organism>
<dbReference type="SUPFAM" id="SSF52402">
    <property type="entry name" value="Adenine nucleotide alpha hydrolases-like"/>
    <property type="match status" value="2"/>
</dbReference>
<dbReference type="InterPro" id="IPR006015">
    <property type="entry name" value="Universal_stress_UspA"/>
</dbReference>
<evidence type="ECO:0000313" key="4">
    <source>
        <dbReference type="EMBL" id="MBB2892738.1"/>
    </source>
</evidence>
<dbReference type="Pfam" id="PF00582">
    <property type="entry name" value="Usp"/>
    <property type="match status" value="2"/>
</dbReference>
<dbReference type="PANTHER" id="PTHR46268:SF6">
    <property type="entry name" value="UNIVERSAL STRESS PROTEIN UP12"/>
    <property type="match status" value="1"/>
</dbReference>
<evidence type="ECO:0000256" key="1">
    <source>
        <dbReference type="ARBA" id="ARBA00008791"/>
    </source>
</evidence>
<dbReference type="InterPro" id="IPR006016">
    <property type="entry name" value="UspA"/>
</dbReference>
<feature type="domain" description="UspA" evidence="3">
    <location>
        <begin position="174"/>
        <end position="291"/>
    </location>
</feature>
<comment type="caution">
    <text evidence="4">The sequence shown here is derived from an EMBL/GenBank/DDBJ whole genome shotgun (WGS) entry which is preliminary data.</text>
</comment>
<feature type="region of interest" description="Disordered" evidence="2">
    <location>
        <begin position="1"/>
        <end position="26"/>
    </location>
</feature>
<evidence type="ECO:0000313" key="5">
    <source>
        <dbReference type="Proteomes" id="UP000559182"/>
    </source>
</evidence>
<accession>A0A839N4S3</accession>